<reference evidence="6" key="1">
    <citation type="submission" date="2020-08" db="EMBL/GenBank/DDBJ databases">
        <authorList>
            <person name="Hu Y."/>
            <person name="Nguyen S.V."/>
            <person name="Li F."/>
            <person name="Fanning S."/>
        </authorList>
    </citation>
    <scope>NUCLEOTIDE SEQUENCE</scope>
    <source>
        <strain evidence="6">SYSU D8009</strain>
    </source>
</reference>
<gene>
    <name evidence="6" type="ORF">H7965_17870</name>
</gene>
<proteinExistence type="inferred from homology"/>
<organism evidence="6 7">
    <name type="scientific">Siccirubricoccus deserti</name>
    <dbReference type="NCBI Taxonomy" id="2013562"/>
    <lineage>
        <taxon>Bacteria</taxon>
        <taxon>Pseudomonadati</taxon>
        <taxon>Pseudomonadota</taxon>
        <taxon>Alphaproteobacteria</taxon>
        <taxon>Acetobacterales</taxon>
        <taxon>Roseomonadaceae</taxon>
        <taxon>Siccirubricoccus</taxon>
    </lineage>
</organism>
<feature type="domain" description="Ketosynthase family 3 (KS3)" evidence="5">
    <location>
        <begin position="2"/>
        <end position="399"/>
    </location>
</feature>
<dbReference type="PANTHER" id="PTHR11712:SF336">
    <property type="entry name" value="3-OXOACYL-[ACYL-CARRIER-PROTEIN] SYNTHASE, MITOCHONDRIAL"/>
    <property type="match status" value="1"/>
</dbReference>
<dbReference type="PROSITE" id="PS52004">
    <property type="entry name" value="KS3_2"/>
    <property type="match status" value="1"/>
</dbReference>
<evidence type="ECO:0000256" key="3">
    <source>
        <dbReference type="ARBA" id="ARBA00022679"/>
    </source>
</evidence>
<evidence type="ECO:0000259" key="5">
    <source>
        <dbReference type="PROSITE" id="PS52004"/>
    </source>
</evidence>
<dbReference type="InterPro" id="IPR020841">
    <property type="entry name" value="PKS_Beta-ketoAc_synthase_dom"/>
</dbReference>
<comment type="pathway">
    <text evidence="1">Lipid metabolism; fatty acid biosynthesis.</text>
</comment>
<dbReference type="GO" id="GO:0006633">
    <property type="term" value="P:fatty acid biosynthetic process"/>
    <property type="evidence" value="ECO:0007669"/>
    <property type="project" value="TreeGrafter"/>
</dbReference>
<dbReference type="GO" id="GO:0005829">
    <property type="term" value="C:cytosol"/>
    <property type="evidence" value="ECO:0007669"/>
    <property type="project" value="TreeGrafter"/>
</dbReference>
<evidence type="ECO:0000313" key="7">
    <source>
        <dbReference type="Proteomes" id="UP000600101"/>
    </source>
</evidence>
<dbReference type="SUPFAM" id="SSF53901">
    <property type="entry name" value="Thiolase-like"/>
    <property type="match status" value="2"/>
</dbReference>
<dbReference type="AlphaFoldDB" id="A0A9X0R1R0"/>
<sequence length="404" mass="40112">MMEPIWITGLGITAAGVVGLPAFEAVLRAGRPAIAPVAGPGPLRRAALLPAAAFAPAGPMPRGATRAARSALVVAREAWAQAGLQEPAAVGLVVAGHNLSLAETAETLLAQQGRMGFAPPRHALQVWDSHVLGVLSEALGCTGPGMLAGGHFSSGITALAQAAMWLRAGEAEVALCVAPCAALSTLEWQAFVNLGAADPGGDNGQTGELPPYQPFAPGQAGFVPGEAAACVVLETAAHARGRGGRPLARLGAARLAMAGRAGPEPDAANEARVIRAALQAAGLAADAVGYINAHATGAAAGDMAEAEAIRAVFGGGAGAPWVNATKAITGHGLFAAGLVGLVATVLQLRGGFLHANPGIGASPAGLRLVGRHSEPHDGSAALCNAFGFDGLNGCALILNSTENR</sequence>
<dbReference type="InterPro" id="IPR014030">
    <property type="entry name" value="Ketoacyl_synth_N"/>
</dbReference>
<evidence type="ECO:0000313" key="6">
    <source>
        <dbReference type="EMBL" id="MBC4017182.1"/>
    </source>
</evidence>
<dbReference type="Pfam" id="PF00109">
    <property type="entry name" value="ketoacyl-synt"/>
    <property type="match status" value="1"/>
</dbReference>
<dbReference type="Pfam" id="PF02801">
    <property type="entry name" value="Ketoacyl-synt_C"/>
    <property type="match status" value="1"/>
</dbReference>
<dbReference type="InterPro" id="IPR016039">
    <property type="entry name" value="Thiolase-like"/>
</dbReference>
<dbReference type="InterPro" id="IPR000794">
    <property type="entry name" value="Beta-ketoacyl_synthase"/>
</dbReference>
<protein>
    <submittedName>
        <fullName evidence="6">Polyketide beta-ketoacyl:ACP synthase</fullName>
    </submittedName>
</protein>
<accession>A0A9X0R1R0</accession>
<dbReference type="EMBL" id="JACOMF010000024">
    <property type="protein sequence ID" value="MBC4017182.1"/>
    <property type="molecule type" value="Genomic_DNA"/>
</dbReference>
<dbReference type="PANTHER" id="PTHR11712">
    <property type="entry name" value="POLYKETIDE SYNTHASE-RELATED"/>
    <property type="match status" value="1"/>
</dbReference>
<dbReference type="SMART" id="SM00825">
    <property type="entry name" value="PKS_KS"/>
    <property type="match status" value="1"/>
</dbReference>
<dbReference type="Gene3D" id="3.40.47.10">
    <property type="match status" value="2"/>
</dbReference>
<keyword evidence="7" id="KW-1185">Reference proteome</keyword>
<name>A0A9X0R1R0_9PROT</name>
<dbReference type="Proteomes" id="UP000600101">
    <property type="component" value="Unassembled WGS sequence"/>
</dbReference>
<comment type="similarity">
    <text evidence="2 4">Belongs to the thiolase-like superfamily. Beta-ketoacyl-ACP synthases family.</text>
</comment>
<comment type="caution">
    <text evidence="6">The sequence shown here is derived from an EMBL/GenBank/DDBJ whole genome shotgun (WGS) entry which is preliminary data.</text>
</comment>
<keyword evidence="3 4" id="KW-0808">Transferase</keyword>
<evidence type="ECO:0000256" key="4">
    <source>
        <dbReference type="RuleBase" id="RU003694"/>
    </source>
</evidence>
<evidence type="ECO:0000256" key="2">
    <source>
        <dbReference type="ARBA" id="ARBA00008467"/>
    </source>
</evidence>
<dbReference type="InterPro" id="IPR014031">
    <property type="entry name" value="Ketoacyl_synth_C"/>
</dbReference>
<evidence type="ECO:0000256" key="1">
    <source>
        <dbReference type="ARBA" id="ARBA00005194"/>
    </source>
</evidence>
<dbReference type="GO" id="GO:0004315">
    <property type="term" value="F:3-oxoacyl-[acyl-carrier-protein] synthase activity"/>
    <property type="evidence" value="ECO:0007669"/>
    <property type="project" value="TreeGrafter"/>
</dbReference>